<dbReference type="InterPro" id="IPR014729">
    <property type="entry name" value="Rossmann-like_a/b/a_fold"/>
</dbReference>
<organism evidence="3 4">
    <name type="scientific">Paraburkholderia edwinii</name>
    <dbReference type="NCBI Taxonomy" id="2861782"/>
    <lineage>
        <taxon>Bacteria</taxon>
        <taxon>Pseudomonadati</taxon>
        <taxon>Pseudomonadota</taxon>
        <taxon>Betaproteobacteria</taxon>
        <taxon>Burkholderiales</taxon>
        <taxon>Burkholderiaceae</taxon>
        <taxon>Paraburkholderia</taxon>
    </lineage>
</organism>
<dbReference type="PANTHER" id="PTHR46268">
    <property type="entry name" value="STRESS RESPONSE PROTEIN NHAX"/>
    <property type="match status" value="1"/>
</dbReference>
<dbReference type="Gene3D" id="3.40.50.620">
    <property type="entry name" value="HUPs"/>
    <property type="match status" value="1"/>
</dbReference>
<keyword evidence="4" id="KW-1185">Reference proteome</keyword>
<accession>A0ABX8UNE4</accession>
<dbReference type="InterPro" id="IPR006016">
    <property type="entry name" value="UspA"/>
</dbReference>
<reference evidence="3 4" key="1">
    <citation type="submission" date="2021-07" db="EMBL/GenBank/DDBJ databases">
        <title>Paraburkholderia edwinii protects Aspergillus sp. from phenazines by acting as a toxin sponge.</title>
        <authorList>
            <person name="Dahlstrom K.M."/>
            <person name="Newman D.K."/>
        </authorList>
    </citation>
    <scope>NUCLEOTIDE SEQUENCE [LARGE SCALE GENOMIC DNA]</scope>
    <source>
        <strain evidence="3 4">Pe01</strain>
    </source>
</reference>
<sequence length="165" mass="17846">MVRHILVAVGTRPDSITLEAAIRLAHETDARVTALHVVDPVPPYVGAETCDFSATFEALDAYGHAVEARCLEAIHRSGCEGDARSIVLPMCSSTIGRAIAEHAREIGADLLVVGNRRASLFSFFRENLYKELLRHTDTPVLVATDALPAAAGRTLALRPRYAETV</sequence>
<evidence type="ECO:0000259" key="2">
    <source>
        <dbReference type="Pfam" id="PF00582"/>
    </source>
</evidence>
<evidence type="ECO:0000256" key="1">
    <source>
        <dbReference type="ARBA" id="ARBA00008791"/>
    </source>
</evidence>
<name>A0ABX8UNE4_9BURK</name>
<protein>
    <submittedName>
        <fullName evidence="3">Universal stress protein</fullName>
    </submittedName>
</protein>
<proteinExistence type="inferred from homology"/>
<gene>
    <name evidence="3" type="ORF">KZJ38_05735</name>
</gene>
<dbReference type="Pfam" id="PF00582">
    <property type="entry name" value="Usp"/>
    <property type="match status" value="1"/>
</dbReference>
<dbReference type="CDD" id="cd00293">
    <property type="entry name" value="USP-like"/>
    <property type="match status" value="1"/>
</dbReference>
<dbReference type="Proteomes" id="UP000826462">
    <property type="component" value="Chromosome 1"/>
</dbReference>
<dbReference type="SUPFAM" id="SSF52402">
    <property type="entry name" value="Adenine nucleotide alpha hydrolases-like"/>
    <property type="match status" value="1"/>
</dbReference>
<evidence type="ECO:0000313" key="4">
    <source>
        <dbReference type="Proteomes" id="UP000826462"/>
    </source>
</evidence>
<comment type="similarity">
    <text evidence="1">Belongs to the universal stress protein A family.</text>
</comment>
<evidence type="ECO:0000313" key="3">
    <source>
        <dbReference type="EMBL" id="QYD69847.1"/>
    </source>
</evidence>
<feature type="domain" description="UspA" evidence="2">
    <location>
        <begin position="1"/>
        <end position="142"/>
    </location>
</feature>
<dbReference type="RefSeq" id="WP_219799184.1">
    <property type="nucleotide sequence ID" value="NZ_CP080095.1"/>
</dbReference>
<dbReference type="PANTHER" id="PTHR46268:SF15">
    <property type="entry name" value="UNIVERSAL STRESS PROTEIN HP_0031"/>
    <property type="match status" value="1"/>
</dbReference>
<dbReference type="EMBL" id="CP080095">
    <property type="protein sequence ID" value="QYD69847.1"/>
    <property type="molecule type" value="Genomic_DNA"/>
</dbReference>